<evidence type="ECO:0000256" key="1">
    <source>
        <dbReference type="SAM" id="Phobius"/>
    </source>
</evidence>
<dbReference type="AlphaFoldDB" id="A0A8J3AX74"/>
<evidence type="ECO:0000313" key="2">
    <source>
        <dbReference type="EMBL" id="GGI55179.1"/>
    </source>
</evidence>
<keyword evidence="3" id="KW-1185">Reference proteome</keyword>
<evidence type="ECO:0000313" key="3">
    <source>
        <dbReference type="Proteomes" id="UP000627205"/>
    </source>
</evidence>
<accession>A0A8J3AX74</accession>
<keyword evidence="1" id="KW-0812">Transmembrane</keyword>
<dbReference type="RefSeq" id="WP_229724089.1">
    <property type="nucleotide sequence ID" value="NZ_BMDP01000003.1"/>
</dbReference>
<organism evidence="2 3">
    <name type="scientific">Oxalicibacterium solurbis</name>
    <dbReference type="NCBI Taxonomy" id="69280"/>
    <lineage>
        <taxon>Bacteria</taxon>
        <taxon>Pseudomonadati</taxon>
        <taxon>Pseudomonadota</taxon>
        <taxon>Betaproteobacteria</taxon>
        <taxon>Burkholderiales</taxon>
        <taxon>Oxalobacteraceae</taxon>
        <taxon>Oxalicibacterium</taxon>
    </lineage>
</organism>
<comment type="caution">
    <text evidence="2">The sequence shown here is derived from an EMBL/GenBank/DDBJ whole genome shotgun (WGS) entry which is preliminary data.</text>
</comment>
<protein>
    <submittedName>
        <fullName evidence="2">Uncharacterized protein</fullName>
    </submittedName>
</protein>
<proteinExistence type="predicted"/>
<gene>
    <name evidence="2" type="ORF">GCM10011430_23530</name>
</gene>
<sequence length="68" mass="7549">MEEAILSLFVRVLLTAGGVVASWLVANDALNYPIVKMVAAIFLFVLGIGLAIFWPKISAWFRREKSKP</sequence>
<dbReference type="Proteomes" id="UP000627205">
    <property type="component" value="Unassembled WGS sequence"/>
</dbReference>
<dbReference type="EMBL" id="BMDP01000003">
    <property type="protein sequence ID" value="GGI55179.1"/>
    <property type="molecule type" value="Genomic_DNA"/>
</dbReference>
<reference evidence="2" key="1">
    <citation type="journal article" date="2014" name="Int. J. Syst. Evol. Microbiol.">
        <title>Complete genome sequence of Corynebacterium casei LMG S-19264T (=DSM 44701T), isolated from a smear-ripened cheese.</title>
        <authorList>
            <consortium name="US DOE Joint Genome Institute (JGI-PGF)"/>
            <person name="Walter F."/>
            <person name="Albersmeier A."/>
            <person name="Kalinowski J."/>
            <person name="Ruckert C."/>
        </authorList>
    </citation>
    <scope>NUCLEOTIDE SEQUENCE</scope>
    <source>
        <strain evidence="2">CCM 7664</strain>
    </source>
</reference>
<feature type="transmembrane region" description="Helical" evidence="1">
    <location>
        <begin position="37"/>
        <end position="57"/>
    </location>
</feature>
<keyword evidence="1" id="KW-1133">Transmembrane helix</keyword>
<keyword evidence="1" id="KW-0472">Membrane</keyword>
<name>A0A8J3AX74_9BURK</name>
<reference evidence="2" key="2">
    <citation type="submission" date="2020-09" db="EMBL/GenBank/DDBJ databases">
        <authorList>
            <person name="Sun Q."/>
            <person name="Sedlacek I."/>
        </authorList>
    </citation>
    <scope>NUCLEOTIDE SEQUENCE</scope>
    <source>
        <strain evidence="2">CCM 7664</strain>
    </source>
</reference>